<reference evidence="1 2" key="1">
    <citation type="journal article" date="2018" name="Sci. Rep.">
        <title>Genomic signatures of local adaptation to the degree of environmental predictability in rotifers.</title>
        <authorList>
            <person name="Franch-Gras L."/>
            <person name="Hahn C."/>
            <person name="Garcia-Roger E.M."/>
            <person name="Carmona M.J."/>
            <person name="Serra M."/>
            <person name="Gomez A."/>
        </authorList>
    </citation>
    <scope>NUCLEOTIDE SEQUENCE [LARGE SCALE GENOMIC DNA]</scope>
    <source>
        <strain evidence="1">HYR1</strain>
    </source>
</reference>
<dbReference type="EMBL" id="REGN01011027">
    <property type="protein sequence ID" value="RMZ98018.1"/>
    <property type="molecule type" value="Genomic_DNA"/>
</dbReference>
<evidence type="ECO:0000313" key="2">
    <source>
        <dbReference type="Proteomes" id="UP000276133"/>
    </source>
</evidence>
<organism evidence="1 2">
    <name type="scientific">Brachionus plicatilis</name>
    <name type="common">Marine rotifer</name>
    <name type="synonym">Brachionus muelleri</name>
    <dbReference type="NCBI Taxonomy" id="10195"/>
    <lineage>
        <taxon>Eukaryota</taxon>
        <taxon>Metazoa</taxon>
        <taxon>Spiralia</taxon>
        <taxon>Gnathifera</taxon>
        <taxon>Rotifera</taxon>
        <taxon>Eurotatoria</taxon>
        <taxon>Monogononta</taxon>
        <taxon>Pseudotrocha</taxon>
        <taxon>Ploima</taxon>
        <taxon>Brachionidae</taxon>
        <taxon>Brachionus</taxon>
    </lineage>
</organism>
<keyword evidence="2" id="KW-1185">Reference proteome</keyword>
<accession>A0A3M7PG53</accession>
<comment type="caution">
    <text evidence="1">The sequence shown here is derived from an EMBL/GenBank/DDBJ whole genome shotgun (WGS) entry which is preliminary data.</text>
</comment>
<evidence type="ECO:0000313" key="1">
    <source>
        <dbReference type="EMBL" id="RMZ98018.1"/>
    </source>
</evidence>
<dbReference type="Proteomes" id="UP000276133">
    <property type="component" value="Unassembled WGS sequence"/>
</dbReference>
<gene>
    <name evidence="1" type="ORF">BpHYR1_026932</name>
</gene>
<dbReference type="AlphaFoldDB" id="A0A3M7PG53"/>
<proteinExistence type="predicted"/>
<protein>
    <submittedName>
        <fullName evidence="1">Uncharacterized protein</fullName>
    </submittedName>
</protein>
<sequence>MSLMKSVWSKRVITIFYAKYGSALKIKNTWMFSLVERGLGGKAYVEVLVQRVQKDICIIISYVEN</sequence>
<name>A0A3M7PG53_BRAPC</name>